<dbReference type="Proteomes" id="UP000321547">
    <property type="component" value="Unassembled WGS sequence"/>
</dbReference>
<dbReference type="STRING" id="306540.SAMN05421839_12539"/>
<reference evidence="2 5" key="2">
    <citation type="submission" date="2019-07" db="EMBL/GenBank/DDBJ databases">
        <title>Whole genome shotgun sequence of Halolactibacillus halophilus NBRC 100868.</title>
        <authorList>
            <person name="Hosoyama A."/>
            <person name="Uohara A."/>
            <person name="Ohji S."/>
            <person name="Ichikawa N."/>
        </authorList>
    </citation>
    <scope>NUCLEOTIDE SEQUENCE [LARGE SCALE GENOMIC DNA]</scope>
    <source>
        <strain evidence="2 5">NBRC 100868</strain>
    </source>
</reference>
<keyword evidence="5" id="KW-1185">Reference proteome</keyword>
<dbReference type="Proteomes" id="UP000242243">
    <property type="component" value="Unassembled WGS sequence"/>
</dbReference>
<sequence>MGILGDAFGKLFDLFWSFGEWLIGGIASLFQFLIDLIVNFFTVIFDVIRALLYIVYMIGVLAVKLFEVLFEIGSLLVSLIIGFGRTLGSLAYTPQSSGGHGYSDTISKLFHALEPMQLDVIAYVLSFGLWVITAVTAIKLISSIRVGGE</sequence>
<name>A0A1I5QYH1_9BACI</name>
<dbReference type="EMBL" id="FOXC01000025">
    <property type="protein sequence ID" value="SFP51091.1"/>
    <property type="molecule type" value="Genomic_DNA"/>
</dbReference>
<organism evidence="3 4">
    <name type="scientific">Halolactibacillus halophilus</name>
    <dbReference type="NCBI Taxonomy" id="306540"/>
    <lineage>
        <taxon>Bacteria</taxon>
        <taxon>Bacillati</taxon>
        <taxon>Bacillota</taxon>
        <taxon>Bacilli</taxon>
        <taxon>Bacillales</taxon>
        <taxon>Bacillaceae</taxon>
        <taxon>Halolactibacillus</taxon>
    </lineage>
</organism>
<evidence type="ECO:0000313" key="4">
    <source>
        <dbReference type="Proteomes" id="UP000242243"/>
    </source>
</evidence>
<evidence type="ECO:0000313" key="2">
    <source>
        <dbReference type="EMBL" id="GEM01999.1"/>
    </source>
</evidence>
<feature type="transmembrane region" description="Helical" evidence="1">
    <location>
        <begin position="120"/>
        <end position="141"/>
    </location>
</feature>
<dbReference type="OrthoDB" id="2619515at2"/>
<feature type="transmembrane region" description="Helical" evidence="1">
    <location>
        <begin position="12"/>
        <end position="34"/>
    </location>
</feature>
<evidence type="ECO:0000256" key="1">
    <source>
        <dbReference type="SAM" id="Phobius"/>
    </source>
</evidence>
<reference evidence="3 4" key="1">
    <citation type="submission" date="2016-10" db="EMBL/GenBank/DDBJ databases">
        <authorList>
            <person name="de Groot N.N."/>
        </authorList>
    </citation>
    <scope>NUCLEOTIDE SEQUENCE [LARGE SCALE GENOMIC DNA]</scope>
    <source>
        <strain evidence="3 4">DSM 17073</strain>
    </source>
</reference>
<accession>A0A1I5QYH1</accession>
<keyword evidence="1" id="KW-1133">Transmembrane helix</keyword>
<protein>
    <submittedName>
        <fullName evidence="3">Uncharacterized protein</fullName>
    </submittedName>
</protein>
<dbReference type="AlphaFoldDB" id="A0A1I5QYH1"/>
<dbReference type="EMBL" id="BJWI01000021">
    <property type="protein sequence ID" value="GEM01999.1"/>
    <property type="molecule type" value="Genomic_DNA"/>
</dbReference>
<proteinExistence type="predicted"/>
<evidence type="ECO:0000313" key="5">
    <source>
        <dbReference type="Proteomes" id="UP000321547"/>
    </source>
</evidence>
<evidence type="ECO:0000313" key="3">
    <source>
        <dbReference type="EMBL" id="SFP51091.1"/>
    </source>
</evidence>
<keyword evidence="1" id="KW-0472">Membrane</keyword>
<keyword evidence="1" id="KW-0812">Transmembrane</keyword>
<gene>
    <name evidence="2" type="ORF">HHA03_15310</name>
    <name evidence="3" type="ORF">SAMN05421839_12539</name>
</gene>
<dbReference type="RefSeq" id="WP_089832617.1">
    <property type="nucleotide sequence ID" value="NZ_BJWI01000021.1"/>
</dbReference>